<reference evidence="2" key="1">
    <citation type="submission" date="2014-09" db="EMBL/GenBank/DDBJ databases">
        <authorList>
            <person name="Magalhaes I.L.F."/>
            <person name="Oliveira U."/>
            <person name="Santos F.R."/>
            <person name="Vidigal T.H.D.A."/>
            <person name="Brescovit A.D."/>
            <person name="Santos A.J."/>
        </authorList>
    </citation>
    <scope>NUCLEOTIDE SEQUENCE</scope>
    <source>
        <tissue evidence="2">Shoot tissue taken approximately 20 cm above the soil surface</tissue>
    </source>
</reference>
<keyword evidence="1" id="KW-0472">Membrane</keyword>
<proteinExistence type="predicted"/>
<feature type="transmembrane region" description="Helical" evidence="1">
    <location>
        <begin position="6"/>
        <end position="23"/>
    </location>
</feature>
<dbReference type="AlphaFoldDB" id="A0A0A9ENQ8"/>
<accession>A0A0A9ENQ8</accession>
<reference evidence="2" key="2">
    <citation type="journal article" date="2015" name="Data Brief">
        <title>Shoot transcriptome of the giant reed, Arundo donax.</title>
        <authorList>
            <person name="Barrero R.A."/>
            <person name="Guerrero F.D."/>
            <person name="Moolhuijzen P."/>
            <person name="Goolsby J.A."/>
            <person name="Tidwell J."/>
            <person name="Bellgard S.E."/>
            <person name="Bellgard M.I."/>
        </authorList>
    </citation>
    <scope>NUCLEOTIDE SEQUENCE</scope>
    <source>
        <tissue evidence="2">Shoot tissue taken approximately 20 cm above the soil surface</tissue>
    </source>
</reference>
<keyword evidence="1" id="KW-0812">Transmembrane</keyword>
<sequence>MIDTYLSDASMVMVLWFSFRLILW</sequence>
<protein>
    <submittedName>
        <fullName evidence="2">Uncharacterized protein</fullName>
    </submittedName>
</protein>
<keyword evidence="1" id="KW-1133">Transmembrane helix</keyword>
<evidence type="ECO:0000256" key="1">
    <source>
        <dbReference type="SAM" id="Phobius"/>
    </source>
</evidence>
<organism evidence="2">
    <name type="scientific">Arundo donax</name>
    <name type="common">Giant reed</name>
    <name type="synonym">Donax arundinaceus</name>
    <dbReference type="NCBI Taxonomy" id="35708"/>
    <lineage>
        <taxon>Eukaryota</taxon>
        <taxon>Viridiplantae</taxon>
        <taxon>Streptophyta</taxon>
        <taxon>Embryophyta</taxon>
        <taxon>Tracheophyta</taxon>
        <taxon>Spermatophyta</taxon>
        <taxon>Magnoliopsida</taxon>
        <taxon>Liliopsida</taxon>
        <taxon>Poales</taxon>
        <taxon>Poaceae</taxon>
        <taxon>PACMAD clade</taxon>
        <taxon>Arundinoideae</taxon>
        <taxon>Arundineae</taxon>
        <taxon>Arundo</taxon>
    </lineage>
</organism>
<name>A0A0A9ENQ8_ARUDO</name>
<dbReference type="EMBL" id="GBRH01196149">
    <property type="protein sequence ID" value="JAE01747.1"/>
    <property type="molecule type" value="Transcribed_RNA"/>
</dbReference>
<evidence type="ECO:0000313" key="2">
    <source>
        <dbReference type="EMBL" id="JAE01747.1"/>
    </source>
</evidence>